<name>A0A818C150_9BILA</name>
<evidence type="ECO:0000313" key="2">
    <source>
        <dbReference type="Proteomes" id="UP000663833"/>
    </source>
</evidence>
<gene>
    <name evidence="1" type="ORF">LUA448_LOCUS19550</name>
</gene>
<proteinExistence type="predicted"/>
<accession>A0A818C150</accession>
<organism evidence="1 2">
    <name type="scientific">Rotaria socialis</name>
    <dbReference type="NCBI Taxonomy" id="392032"/>
    <lineage>
        <taxon>Eukaryota</taxon>
        <taxon>Metazoa</taxon>
        <taxon>Spiralia</taxon>
        <taxon>Gnathifera</taxon>
        <taxon>Rotifera</taxon>
        <taxon>Eurotatoria</taxon>
        <taxon>Bdelloidea</taxon>
        <taxon>Philodinida</taxon>
        <taxon>Philodinidae</taxon>
        <taxon>Rotaria</taxon>
    </lineage>
</organism>
<evidence type="ECO:0000313" key="1">
    <source>
        <dbReference type="EMBL" id="CAF3422358.1"/>
    </source>
</evidence>
<comment type="caution">
    <text evidence="1">The sequence shown here is derived from an EMBL/GenBank/DDBJ whole genome shotgun (WGS) entry which is preliminary data.</text>
</comment>
<protein>
    <submittedName>
        <fullName evidence="1">Uncharacterized protein</fullName>
    </submittedName>
</protein>
<dbReference type="SUPFAM" id="SSF101898">
    <property type="entry name" value="NHL repeat"/>
    <property type="match status" value="1"/>
</dbReference>
<dbReference type="InterPro" id="IPR011042">
    <property type="entry name" value="6-blade_b-propeller_TolB-like"/>
</dbReference>
<reference evidence="1" key="1">
    <citation type="submission" date="2021-02" db="EMBL/GenBank/DDBJ databases">
        <authorList>
            <person name="Nowell W R."/>
        </authorList>
    </citation>
    <scope>NUCLEOTIDE SEQUENCE</scope>
</reference>
<dbReference type="Gene3D" id="2.40.10.500">
    <property type="match status" value="1"/>
</dbReference>
<dbReference type="EMBL" id="CAJNYD010002522">
    <property type="protein sequence ID" value="CAF3422358.1"/>
    <property type="molecule type" value="Genomic_DNA"/>
</dbReference>
<sequence length="299" mass="34086">MIKGRNRITDGTCVPDDLLHVPQLHSFTFYISTSIDIGDLSQNLSHEHIQQTLINIGQQNANSIINNLGTSTVECSIFSLSFAFDYVIHLGNIFPSIVFNYVTYLLVQDRDGFKHEFFVRIARSFPLLKYLRVVADTYNHRIIQWKIDDTNGQVIAGGNGQGNRLNQLDQPTDVLLDKYTDSLIICDPGNRRVVQWPRRTGTTQGKILIDNIACWGLTMYDHKYFYMSDTENNAVIRYQIGNKNRTIRTSERGASLNQLNFPTYPFVNQEQTVYVSDNGNHPVNKWTIYAKEGIIVAGI</sequence>
<dbReference type="AlphaFoldDB" id="A0A818C150"/>
<dbReference type="Proteomes" id="UP000663833">
    <property type="component" value="Unassembled WGS sequence"/>
</dbReference>
<dbReference type="Gene3D" id="2.120.10.30">
    <property type="entry name" value="TolB, C-terminal domain"/>
    <property type="match status" value="1"/>
</dbReference>